<evidence type="ECO:0000313" key="2">
    <source>
        <dbReference type="EMBL" id="TQD94584.1"/>
    </source>
</evidence>
<proteinExistence type="predicted"/>
<protein>
    <submittedName>
        <fullName evidence="2">Uncharacterized protein</fullName>
    </submittedName>
</protein>
<keyword evidence="3" id="KW-1185">Reference proteome</keyword>
<feature type="region of interest" description="Disordered" evidence="1">
    <location>
        <begin position="1"/>
        <end position="25"/>
    </location>
</feature>
<dbReference type="AlphaFoldDB" id="A0A540M757"/>
<organism evidence="2 3">
    <name type="scientific">Malus baccata</name>
    <name type="common">Siberian crab apple</name>
    <name type="synonym">Pyrus baccata</name>
    <dbReference type="NCBI Taxonomy" id="106549"/>
    <lineage>
        <taxon>Eukaryota</taxon>
        <taxon>Viridiplantae</taxon>
        <taxon>Streptophyta</taxon>
        <taxon>Embryophyta</taxon>
        <taxon>Tracheophyta</taxon>
        <taxon>Spermatophyta</taxon>
        <taxon>Magnoliopsida</taxon>
        <taxon>eudicotyledons</taxon>
        <taxon>Gunneridae</taxon>
        <taxon>Pentapetalae</taxon>
        <taxon>rosids</taxon>
        <taxon>fabids</taxon>
        <taxon>Rosales</taxon>
        <taxon>Rosaceae</taxon>
        <taxon>Amygdaloideae</taxon>
        <taxon>Maleae</taxon>
        <taxon>Malus</taxon>
    </lineage>
</organism>
<gene>
    <name evidence="2" type="ORF">C1H46_019829</name>
</gene>
<name>A0A540M757_MALBA</name>
<evidence type="ECO:0000313" key="3">
    <source>
        <dbReference type="Proteomes" id="UP000315295"/>
    </source>
</evidence>
<dbReference type="Proteomes" id="UP000315295">
    <property type="component" value="Unassembled WGS sequence"/>
</dbReference>
<comment type="caution">
    <text evidence="2">The sequence shown here is derived from an EMBL/GenBank/DDBJ whole genome shotgun (WGS) entry which is preliminary data.</text>
</comment>
<feature type="compositionally biased region" description="Basic and acidic residues" evidence="1">
    <location>
        <begin position="16"/>
        <end position="25"/>
    </location>
</feature>
<accession>A0A540M757</accession>
<reference evidence="2 3" key="1">
    <citation type="journal article" date="2019" name="G3 (Bethesda)">
        <title>Sequencing of a Wild Apple (Malus baccata) Genome Unravels the Differences Between Cultivated and Wild Apple Species Regarding Disease Resistance and Cold Tolerance.</title>
        <authorList>
            <person name="Chen X."/>
        </authorList>
    </citation>
    <scope>NUCLEOTIDE SEQUENCE [LARGE SCALE GENOMIC DNA]</scope>
    <source>
        <strain evidence="3">cv. Shandingzi</strain>
        <tissue evidence="2">Leaves</tissue>
    </source>
</reference>
<evidence type="ECO:0000256" key="1">
    <source>
        <dbReference type="SAM" id="MobiDB-lite"/>
    </source>
</evidence>
<sequence>MPRNKGKGEKNRKRGKNEAGDEKDDKAYVIPKSLLDEARRLNEGIEAGVLDEDENEGGADDYVGLEDKGIDNIQRFSDQNSIYLPDVIFYRY</sequence>
<dbReference type="EMBL" id="VIEB01000340">
    <property type="protein sequence ID" value="TQD94584.1"/>
    <property type="molecule type" value="Genomic_DNA"/>
</dbReference>